<organism evidence="2 3">
    <name type="scientific">Ornithinibacter aureus</name>
    <dbReference type="NCBI Taxonomy" id="622664"/>
    <lineage>
        <taxon>Bacteria</taxon>
        <taxon>Bacillati</taxon>
        <taxon>Actinomycetota</taxon>
        <taxon>Actinomycetes</taxon>
        <taxon>Micrococcales</taxon>
        <taxon>Intrasporangiaceae</taxon>
        <taxon>Ornithinibacter</taxon>
    </lineage>
</organism>
<dbReference type="Pfam" id="PF19268">
    <property type="entry name" value="CIS_TMP"/>
    <property type="match status" value="1"/>
</dbReference>
<dbReference type="RefSeq" id="WP_159903187.1">
    <property type="nucleotide sequence ID" value="NZ_BAABFX010000020.1"/>
</dbReference>
<protein>
    <submittedName>
        <fullName evidence="2">Uncharacterized protein</fullName>
    </submittedName>
</protein>
<dbReference type="EMBL" id="BAABFX010000020">
    <property type="protein sequence ID" value="GAA4392404.1"/>
    <property type="molecule type" value="Genomic_DNA"/>
</dbReference>
<comment type="caution">
    <text evidence="2">The sequence shown here is derived from an EMBL/GenBank/DDBJ whole genome shotgun (WGS) entry which is preliminary data.</text>
</comment>
<sequence>MSDVVIGTLRLRGPHASRLARVAATTLPAALDAALDGYPDGRVDVVSVPFPVDAGLDDSTLAALWAEAIRAAVHDTLAEGARGRVSTAEPDQVTARSSPTAADAVRAALVWVAGGARPDAVPRQAWRVADPLLVDECRVLLAGRWGEVVGALARVVREGRAPVVARAPEDEPDRDGLRGAEGAVTPAEVDATEAAGEGAARPGHPASDPVGDPPTSPGSLGAPGERARAAADLALVSAVGDLVDESGSAVIDTAHLTTAAGLVLLYPWLADHCRSAVALHPGLPAAPVRAAALALLVSAQDPPRDDPLVRLLAGSPGEAGLPLPVSGAVNLRRRDEVEQSAQEVLRNFAALLPGFAGSTADFVRAEWVMRAGLLDERSDHVRLSAAARPLDVVLGALPYPLGLLALPWSRPISVRWQR</sequence>
<evidence type="ECO:0000256" key="1">
    <source>
        <dbReference type="SAM" id="MobiDB-lite"/>
    </source>
</evidence>
<dbReference type="InterPro" id="IPR045538">
    <property type="entry name" value="CIS_TMP"/>
</dbReference>
<accession>A0ABP8JKN2</accession>
<proteinExistence type="predicted"/>
<keyword evidence="3" id="KW-1185">Reference proteome</keyword>
<name>A0ABP8JKN2_9MICO</name>
<feature type="region of interest" description="Disordered" evidence="1">
    <location>
        <begin position="166"/>
        <end position="225"/>
    </location>
</feature>
<gene>
    <name evidence="2" type="ORF">GCM10023153_11380</name>
</gene>
<evidence type="ECO:0000313" key="2">
    <source>
        <dbReference type="EMBL" id="GAA4392404.1"/>
    </source>
</evidence>
<evidence type="ECO:0000313" key="3">
    <source>
        <dbReference type="Proteomes" id="UP001500390"/>
    </source>
</evidence>
<reference evidence="3" key="1">
    <citation type="journal article" date="2019" name="Int. J. Syst. Evol. Microbiol.">
        <title>The Global Catalogue of Microorganisms (GCM) 10K type strain sequencing project: providing services to taxonomists for standard genome sequencing and annotation.</title>
        <authorList>
            <consortium name="The Broad Institute Genomics Platform"/>
            <consortium name="The Broad Institute Genome Sequencing Center for Infectious Disease"/>
            <person name="Wu L."/>
            <person name="Ma J."/>
        </authorList>
    </citation>
    <scope>NUCLEOTIDE SEQUENCE [LARGE SCALE GENOMIC DNA]</scope>
    <source>
        <strain evidence="3">JCM 17738</strain>
    </source>
</reference>
<dbReference type="Proteomes" id="UP001500390">
    <property type="component" value="Unassembled WGS sequence"/>
</dbReference>